<evidence type="ECO:0000313" key="3">
    <source>
        <dbReference type="Proteomes" id="UP001501734"/>
    </source>
</evidence>
<keyword evidence="1" id="KW-0472">Membrane</keyword>
<comment type="caution">
    <text evidence="2">The sequence shown here is derived from an EMBL/GenBank/DDBJ whole genome shotgun (WGS) entry which is preliminary data.</text>
</comment>
<feature type="transmembrane region" description="Helical" evidence="1">
    <location>
        <begin position="67"/>
        <end position="95"/>
    </location>
</feature>
<dbReference type="Pfam" id="PF04854">
    <property type="entry name" value="DUF624"/>
    <property type="match status" value="1"/>
</dbReference>
<keyword evidence="1" id="KW-0812">Transmembrane</keyword>
<keyword evidence="3" id="KW-1185">Reference proteome</keyword>
<feature type="transmembrane region" description="Helical" evidence="1">
    <location>
        <begin position="36"/>
        <end position="55"/>
    </location>
</feature>
<feature type="transmembrane region" description="Helical" evidence="1">
    <location>
        <begin position="107"/>
        <end position="134"/>
    </location>
</feature>
<evidence type="ECO:0000256" key="1">
    <source>
        <dbReference type="SAM" id="Phobius"/>
    </source>
</evidence>
<feature type="transmembrane region" description="Helical" evidence="1">
    <location>
        <begin position="140"/>
        <end position="160"/>
    </location>
</feature>
<gene>
    <name evidence="2" type="ORF">GCM10022410_02280</name>
</gene>
<name>A0ABP7V3B5_9BACI</name>
<sequence length="163" mass="19095">MFPATVALFSVTRSMIINNDYEKVIKKFFTSIKENWLEANLLGYLFSLILFVLYFNIKVIHLIEIRLLYVSVMSVTLIVGVLVIISFAYVFSVFVHFKFKWWRYPKYALILTIAKPFNTILLILLLVLVLYLYYIVPPLLFLQGMGLIVYIIMKIASFSFPKN</sequence>
<dbReference type="Proteomes" id="UP001501734">
    <property type="component" value="Unassembled WGS sequence"/>
</dbReference>
<dbReference type="InterPro" id="IPR006938">
    <property type="entry name" value="DUF624"/>
</dbReference>
<dbReference type="EMBL" id="BAABDL010000014">
    <property type="protein sequence ID" value="GAA4058666.1"/>
    <property type="molecule type" value="Genomic_DNA"/>
</dbReference>
<evidence type="ECO:0000313" key="2">
    <source>
        <dbReference type="EMBL" id="GAA4058666.1"/>
    </source>
</evidence>
<protein>
    <submittedName>
        <fullName evidence="2">YesL family protein</fullName>
    </submittedName>
</protein>
<reference evidence="3" key="1">
    <citation type="journal article" date="2019" name="Int. J. Syst. Evol. Microbiol.">
        <title>The Global Catalogue of Microorganisms (GCM) 10K type strain sequencing project: providing services to taxonomists for standard genome sequencing and annotation.</title>
        <authorList>
            <consortium name="The Broad Institute Genomics Platform"/>
            <consortium name="The Broad Institute Genome Sequencing Center for Infectious Disease"/>
            <person name="Wu L."/>
            <person name="Ma J."/>
        </authorList>
    </citation>
    <scope>NUCLEOTIDE SEQUENCE [LARGE SCALE GENOMIC DNA]</scope>
    <source>
        <strain evidence="3">JCM 17250</strain>
    </source>
</reference>
<proteinExistence type="predicted"/>
<organism evidence="2 3">
    <name type="scientific">Amphibacillus indicireducens</name>
    <dbReference type="NCBI Taxonomy" id="1076330"/>
    <lineage>
        <taxon>Bacteria</taxon>
        <taxon>Bacillati</taxon>
        <taxon>Bacillota</taxon>
        <taxon>Bacilli</taxon>
        <taxon>Bacillales</taxon>
        <taxon>Bacillaceae</taxon>
        <taxon>Amphibacillus</taxon>
    </lineage>
</organism>
<keyword evidence="1" id="KW-1133">Transmembrane helix</keyword>
<accession>A0ABP7V3B5</accession>